<dbReference type="OrthoDB" id="9803965at2"/>
<reference evidence="7 8" key="1">
    <citation type="journal article" date="2015" name="Genome Announc.">
        <title>Complete Genome Sequence of 'Candidatus Liberibacter africanus,' a Bacterium Associated with Citrus Huanglongbing.</title>
        <authorList>
            <person name="Lin H."/>
            <person name="Pietersen G."/>
            <person name="Han C."/>
            <person name="Read D.A."/>
            <person name="Lou B."/>
            <person name="Gupta G."/>
            <person name="Civerolo E.L."/>
        </authorList>
    </citation>
    <scope>NUCLEOTIDE SEQUENCE [LARGE SCALE GENOMIC DNA]</scope>
    <source>
        <strain evidence="7 8">PTSAPSY</strain>
    </source>
</reference>
<dbReference type="GO" id="GO:0003735">
    <property type="term" value="F:structural constituent of ribosome"/>
    <property type="evidence" value="ECO:0007669"/>
    <property type="project" value="InterPro"/>
</dbReference>
<dbReference type="AlphaFoldDB" id="A0A0G3I5W7"/>
<dbReference type="FunFam" id="3.30.230.10:FF:000001">
    <property type="entry name" value="30S ribosomal protein S9"/>
    <property type="match status" value="1"/>
</dbReference>
<keyword evidence="2 5" id="KW-0689">Ribosomal protein</keyword>
<keyword evidence="3 5" id="KW-0687">Ribonucleoprotein</keyword>
<evidence type="ECO:0000313" key="8">
    <source>
        <dbReference type="Proteomes" id="UP000035503"/>
    </source>
</evidence>
<evidence type="ECO:0000256" key="1">
    <source>
        <dbReference type="ARBA" id="ARBA00005251"/>
    </source>
</evidence>
<evidence type="ECO:0000256" key="2">
    <source>
        <dbReference type="ARBA" id="ARBA00022980"/>
    </source>
</evidence>
<evidence type="ECO:0000256" key="5">
    <source>
        <dbReference type="HAMAP-Rule" id="MF_00532"/>
    </source>
</evidence>
<organism evidence="7 8">
    <name type="scientific">Candidatus Liberibacter africanus PTSAPSY</name>
    <dbReference type="NCBI Taxonomy" id="1277257"/>
    <lineage>
        <taxon>Bacteria</taxon>
        <taxon>Pseudomonadati</taxon>
        <taxon>Pseudomonadota</taxon>
        <taxon>Alphaproteobacteria</taxon>
        <taxon>Hyphomicrobiales</taxon>
        <taxon>Rhizobiaceae</taxon>
        <taxon>Liberibacter</taxon>
    </lineage>
</organism>
<dbReference type="GO" id="GO:0006412">
    <property type="term" value="P:translation"/>
    <property type="evidence" value="ECO:0007669"/>
    <property type="project" value="UniProtKB-UniRule"/>
</dbReference>
<proteinExistence type="inferred from homology"/>
<dbReference type="SUPFAM" id="SSF54211">
    <property type="entry name" value="Ribosomal protein S5 domain 2-like"/>
    <property type="match status" value="1"/>
</dbReference>
<evidence type="ECO:0000313" key="7">
    <source>
        <dbReference type="EMBL" id="AKK19863.1"/>
    </source>
</evidence>
<sequence>MEGIENIRDIIEQQGEQTIAEIGDQPKEQSPSSPVYSRKVDQWQRSYATGKRKTSIARVWIKSGTGKFTINYVDISKYFTQDLLILNIKRPFNTVSQDNMYDVFATVSGGGFSGQANAICHGIAKALTYFQPELRPQIKKGGFLTRDSRIVERKKYGKAKARRSFQFSKR</sequence>
<dbReference type="STRING" id="1277257.G293_01135"/>
<dbReference type="PATRIC" id="fig|1277257.4.peg.248"/>
<dbReference type="PANTHER" id="PTHR21569:SF1">
    <property type="entry name" value="SMALL RIBOSOMAL SUBUNIT PROTEIN US9M"/>
    <property type="match status" value="1"/>
</dbReference>
<dbReference type="RefSeq" id="WP_083965934.1">
    <property type="nucleotide sequence ID" value="NZ_CP004021.1"/>
</dbReference>
<dbReference type="GO" id="GO:0022627">
    <property type="term" value="C:cytosolic small ribosomal subunit"/>
    <property type="evidence" value="ECO:0007669"/>
    <property type="project" value="TreeGrafter"/>
</dbReference>
<dbReference type="Proteomes" id="UP000035503">
    <property type="component" value="Chromosome"/>
</dbReference>
<dbReference type="NCBIfam" id="NF001099">
    <property type="entry name" value="PRK00132.1"/>
    <property type="match status" value="1"/>
</dbReference>
<accession>A0A0G3I5W7</accession>
<dbReference type="InterPro" id="IPR023035">
    <property type="entry name" value="Ribosomal_uS9_bac/plastid"/>
</dbReference>
<dbReference type="InterPro" id="IPR000754">
    <property type="entry name" value="Ribosomal_uS9"/>
</dbReference>
<dbReference type="Gene3D" id="3.30.230.10">
    <property type="match status" value="1"/>
</dbReference>
<name>A0A0G3I5W7_LIBAF</name>
<dbReference type="PROSITE" id="PS00360">
    <property type="entry name" value="RIBOSOMAL_S9"/>
    <property type="match status" value="1"/>
</dbReference>
<evidence type="ECO:0000256" key="4">
    <source>
        <dbReference type="ARBA" id="ARBA00035259"/>
    </source>
</evidence>
<gene>
    <name evidence="5" type="primary">rpsI</name>
    <name evidence="7" type="ORF">G293_01135</name>
</gene>
<dbReference type="InterPro" id="IPR020574">
    <property type="entry name" value="Ribosomal_uS9_CS"/>
</dbReference>
<dbReference type="HAMAP" id="MF_00532_B">
    <property type="entry name" value="Ribosomal_uS9_B"/>
    <property type="match status" value="1"/>
</dbReference>
<evidence type="ECO:0000256" key="6">
    <source>
        <dbReference type="RuleBase" id="RU003815"/>
    </source>
</evidence>
<comment type="similarity">
    <text evidence="1 5 6">Belongs to the universal ribosomal protein uS9 family.</text>
</comment>
<dbReference type="InterPro" id="IPR014721">
    <property type="entry name" value="Ribsml_uS5_D2-typ_fold_subgr"/>
</dbReference>
<dbReference type="KEGG" id="lau:G293_01135"/>
<dbReference type="InterPro" id="IPR020568">
    <property type="entry name" value="Ribosomal_Su5_D2-typ_SF"/>
</dbReference>
<evidence type="ECO:0000256" key="3">
    <source>
        <dbReference type="ARBA" id="ARBA00023274"/>
    </source>
</evidence>
<dbReference type="EMBL" id="CP004021">
    <property type="protein sequence ID" value="AKK19863.1"/>
    <property type="molecule type" value="Genomic_DNA"/>
</dbReference>
<dbReference type="Pfam" id="PF00380">
    <property type="entry name" value="Ribosomal_S9"/>
    <property type="match status" value="1"/>
</dbReference>
<keyword evidence="8" id="KW-1185">Reference proteome</keyword>
<dbReference type="PANTHER" id="PTHR21569">
    <property type="entry name" value="RIBOSOMAL PROTEIN S9"/>
    <property type="match status" value="1"/>
</dbReference>
<dbReference type="GO" id="GO:0003723">
    <property type="term" value="F:RNA binding"/>
    <property type="evidence" value="ECO:0007669"/>
    <property type="project" value="TreeGrafter"/>
</dbReference>
<protein>
    <recommendedName>
        <fullName evidence="4 5">Small ribosomal subunit protein uS9</fullName>
    </recommendedName>
</protein>